<evidence type="ECO:0000313" key="3">
    <source>
        <dbReference type="Proteomes" id="UP000789595"/>
    </source>
</evidence>
<feature type="compositionally biased region" description="Polar residues" evidence="1">
    <location>
        <begin position="181"/>
        <end position="202"/>
    </location>
</feature>
<proteinExistence type="predicted"/>
<reference evidence="2" key="1">
    <citation type="submission" date="2021-11" db="EMBL/GenBank/DDBJ databases">
        <authorList>
            <consortium name="Genoscope - CEA"/>
            <person name="William W."/>
        </authorList>
    </citation>
    <scope>NUCLEOTIDE SEQUENCE</scope>
</reference>
<dbReference type="SUPFAM" id="SSF53474">
    <property type="entry name" value="alpha/beta-Hydrolases"/>
    <property type="match status" value="1"/>
</dbReference>
<dbReference type="InterPro" id="IPR029058">
    <property type="entry name" value="AB_hydrolase_fold"/>
</dbReference>
<dbReference type="Proteomes" id="UP000789595">
    <property type="component" value="Unassembled WGS sequence"/>
</dbReference>
<dbReference type="AlphaFoldDB" id="A0A8J2WV57"/>
<dbReference type="EMBL" id="CAKKNE010000002">
    <property type="protein sequence ID" value="CAH0369607.1"/>
    <property type="molecule type" value="Genomic_DNA"/>
</dbReference>
<accession>A0A8J2WV57</accession>
<dbReference type="OrthoDB" id="200739at2759"/>
<protein>
    <submittedName>
        <fullName evidence="2">Uncharacterized protein</fullName>
    </submittedName>
</protein>
<comment type="caution">
    <text evidence="2">The sequence shown here is derived from an EMBL/GenBank/DDBJ whole genome shotgun (WGS) entry which is preliminary data.</text>
</comment>
<name>A0A8J2WV57_9STRA</name>
<feature type="region of interest" description="Disordered" evidence="1">
    <location>
        <begin position="181"/>
        <end position="243"/>
    </location>
</feature>
<keyword evidence="3" id="KW-1185">Reference proteome</keyword>
<gene>
    <name evidence="2" type="ORF">PECAL_2P27340</name>
</gene>
<feature type="compositionally biased region" description="Basic and acidic residues" evidence="1">
    <location>
        <begin position="210"/>
        <end position="222"/>
    </location>
</feature>
<organism evidence="2 3">
    <name type="scientific">Pelagomonas calceolata</name>
    <dbReference type="NCBI Taxonomy" id="35677"/>
    <lineage>
        <taxon>Eukaryota</taxon>
        <taxon>Sar</taxon>
        <taxon>Stramenopiles</taxon>
        <taxon>Ochrophyta</taxon>
        <taxon>Pelagophyceae</taxon>
        <taxon>Pelagomonadales</taxon>
        <taxon>Pelagomonadaceae</taxon>
        <taxon>Pelagomonas</taxon>
    </lineage>
</organism>
<sequence length="461" mass="49486">MAEALRAAGFPLLASKLSGESIEEDRSEANPTNWGPDDARIIFTAYFEGTANVVERRTTQIGLFHELDRGIDVGSDATSAAQAARTARENGRRSKPLRFKMGVDGCGHEHGLAGVVFAFGLRGQCERLAACVRAVRGVLGEPKTQLNIVGLSRGAVAALAVAEMLGATPQLFVGESAELPSLNSQNSSDDGASTPPSSSGSLNILADSPRIPDSDPRPRAESITDAVHYPSPSINEEEVKADPRSLSRRTLRLHLLLFDPVPGNQVYTTRYLDPLNWSTGNQAMDVSSCSELRRVLAIYPYEPLPAITFHAPLIPTYPSSASVDEIASLGCHQGALLCAPNRISCRLSYAMLRSFLANECGVKLRGCRPFDESLATRQATLRVLEMLRAAAVDDAAKAGTFDGTYVSRAAHSPTPGAAVVRRATGRYLNAFHRRLATREGASTDVDDGRPLYVLDVVRGDE</sequence>
<evidence type="ECO:0000256" key="1">
    <source>
        <dbReference type="SAM" id="MobiDB-lite"/>
    </source>
</evidence>
<evidence type="ECO:0000313" key="2">
    <source>
        <dbReference type="EMBL" id="CAH0369607.1"/>
    </source>
</evidence>